<protein>
    <submittedName>
        <fullName evidence="7">ArgP/LysG family DNA-binding transcriptional regulator</fullName>
    </submittedName>
</protein>
<dbReference type="RefSeq" id="WP_153572247.1">
    <property type="nucleotide sequence ID" value="NZ_CP045725.1"/>
</dbReference>
<comment type="similarity">
    <text evidence="1">Belongs to the LysR transcriptional regulatory family.</text>
</comment>
<dbReference type="Gene3D" id="1.10.10.10">
    <property type="entry name" value="Winged helix-like DNA-binding domain superfamily/Winged helix DNA-binding domain"/>
    <property type="match status" value="1"/>
</dbReference>
<evidence type="ECO:0000313" key="7">
    <source>
        <dbReference type="EMBL" id="QGF23717.1"/>
    </source>
</evidence>
<dbReference type="GO" id="GO:0003700">
    <property type="term" value="F:DNA-binding transcription factor activity"/>
    <property type="evidence" value="ECO:0007669"/>
    <property type="project" value="InterPro"/>
</dbReference>
<keyword evidence="4" id="KW-0010">Activator</keyword>
<dbReference type="PANTHER" id="PTHR30579:SF2">
    <property type="entry name" value="HTH-TYPE TRANSCRIPTIONAL REGULATOR ARGP"/>
    <property type="match status" value="1"/>
</dbReference>
<dbReference type="Pfam" id="PF03466">
    <property type="entry name" value="LysR_substrate"/>
    <property type="match status" value="1"/>
</dbReference>
<dbReference type="Proteomes" id="UP000386847">
    <property type="component" value="Chromosome"/>
</dbReference>
<dbReference type="KEGG" id="rain:Rai3103_08585"/>
<evidence type="ECO:0000256" key="3">
    <source>
        <dbReference type="ARBA" id="ARBA00023125"/>
    </source>
</evidence>
<dbReference type="InterPro" id="IPR036390">
    <property type="entry name" value="WH_DNA-bd_sf"/>
</dbReference>
<dbReference type="InterPro" id="IPR005119">
    <property type="entry name" value="LysR_subst-bd"/>
</dbReference>
<reference evidence="7 8" key="1">
    <citation type="submission" date="2019-10" db="EMBL/GenBank/DDBJ databases">
        <title>Genomic analysis of Raineyella sp. CBA3103.</title>
        <authorList>
            <person name="Roh S.W."/>
        </authorList>
    </citation>
    <scope>NUCLEOTIDE SEQUENCE [LARGE SCALE GENOMIC DNA]</scope>
    <source>
        <strain evidence="7 8">CBA3103</strain>
    </source>
</reference>
<dbReference type="PROSITE" id="PS50931">
    <property type="entry name" value="HTH_LYSR"/>
    <property type="match status" value="1"/>
</dbReference>
<name>A0A5Q2FD62_9ACTN</name>
<dbReference type="NCBIfam" id="NF002964">
    <property type="entry name" value="PRK03635.1"/>
    <property type="match status" value="1"/>
</dbReference>
<keyword evidence="3 7" id="KW-0238">DNA-binding</keyword>
<evidence type="ECO:0000256" key="1">
    <source>
        <dbReference type="ARBA" id="ARBA00009437"/>
    </source>
</evidence>
<accession>A0A5Q2FD62</accession>
<dbReference type="AlphaFoldDB" id="A0A5Q2FD62"/>
<dbReference type="SUPFAM" id="SSF53850">
    <property type="entry name" value="Periplasmic binding protein-like II"/>
    <property type="match status" value="1"/>
</dbReference>
<evidence type="ECO:0000313" key="8">
    <source>
        <dbReference type="Proteomes" id="UP000386847"/>
    </source>
</evidence>
<dbReference type="NCBIfam" id="TIGR03298">
    <property type="entry name" value="argP"/>
    <property type="match status" value="1"/>
</dbReference>
<proteinExistence type="inferred from homology"/>
<organism evidence="7 8">
    <name type="scientific">Raineyella fluvialis</name>
    <dbReference type="NCBI Taxonomy" id="2662261"/>
    <lineage>
        <taxon>Bacteria</taxon>
        <taxon>Bacillati</taxon>
        <taxon>Actinomycetota</taxon>
        <taxon>Actinomycetes</taxon>
        <taxon>Propionibacteriales</taxon>
        <taxon>Propionibacteriaceae</taxon>
        <taxon>Raineyella</taxon>
    </lineage>
</organism>
<dbReference type="Gene3D" id="3.40.190.290">
    <property type="match status" value="1"/>
</dbReference>
<evidence type="ECO:0000256" key="2">
    <source>
        <dbReference type="ARBA" id="ARBA00023015"/>
    </source>
</evidence>
<dbReference type="GO" id="GO:0003677">
    <property type="term" value="F:DNA binding"/>
    <property type="evidence" value="ECO:0007669"/>
    <property type="project" value="UniProtKB-KW"/>
</dbReference>
<evidence type="ECO:0000256" key="5">
    <source>
        <dbReference type="ARBA" id="ARBA00023163"/>
    </source>
</evidence>
<evidence type="ECO:0000259" key="6">
    <source>
        <dbReference type="PROSITE" id="PS50931"/>
    </source>
</evidence>
<dbReference type="SUPFAM" id="SSF46785">
    <property type="entry name" value="Winged helix' DNA-binding domain"/>
    <property type="match status" value="1"/>
</dbReference>
<dbReference type="Pfam" id="PF00126">
    <property type="entry name" value="HTH_1"/>
    <property type="match status" value="1"/>
</dbReference>
<dbReference type="InterPro" id="IPR000847">
    <property type="entry name" value="LysR_HTH_N"/>
</dbReference>
<keyword evidence="5" id="KW-0804">Transcription</keyword>
<gene>
    <name evidence="7" type="ORF">Rai3103_08585</name>
</gene>
<dbReference type="InterPro" id="IPR050176">
    <property type="entry name" value="LTTR"/>
</dbReference>
<evidence type="ECO:0000256" key="4">
    <source>
        <dbReference type="ARBA" id="ARBA00023159"/>
    </source>
</evidence>
<dbReference type="EMBL" id="CP045725">
    <property type="protein sequence ID" value="QGF23717.1"/>
    <property type="molecule type" value="Genomic_DNA"/>
</dbReference>
<keyword evidence="8" id="KW-1185">Reference proteome</keyword>
<keyword evidence="2" id="KW-0805">Transcription regulation</keyword>
<feature type="domain" description="HTH lysR-type" evidence="6">
    <location>
        <begin position="1"/>
        <end position="57"/>
    </location>
</feature>
<dbReference type="InterPro" id="IPR017685">
    <property type="entry name" value="ArgP"/>
</dbReference>
<dbReference type="InterPro" id="IPR036388">
    <property type="entry name" value="WH-like_DNA-bd_sf"/>
</dbReference>
<dbReference type="PANTHER" id="PTHR30579">
    <property type="entry name" value="TRANSCRIPTIONAL REGULATOR"/>
    <property type="match status" value="1"/>
</dbReference>
<sequence>MNFEQLRALLAVVDEGTFEAAADELRVSPSAISQRIKALEASVGNVVVRRTVPCTATEAGAVLLRMARQVALLETEAIEALGAGDPGQALLPLAVNADSLATWFRPVLREAAGWQDTILRLQLEDEEHTSDLLRGGDVVGAVTAAPRAVAGCRTEKLGAIRYQPVAAPDLLERFTRLRGGRRVVEWSRMPVLRYGPKDDLQNKFLRARGVEQLPAAHQIPSSEAYLAAARAGLGWGLVPEVQMGESLAEGSLEIVVADGHRDVPLYWQVWKLGSARIERLTAAVHRASASLLSAAPGR</sequence>